<name>A0A8X6L8E8_TRICU</name>
<organism evidence="2 3">
    <name type="scientific">Trichonephila clavata</name>
    <name type="common">Joro spider</name>
    <name type="synonym">Nephila clavata</name>
    <dbReference type="NCBI Taxonomy" id="2740835"/>
    <lineage>
        <taxon>Eukaryota</taxon>
        <taxon>Metazoa</taxon>
        <taxon>Ecdysozoa</taxon>
        <taxon>Arthropoda</taxon>
        <taxon>Chelicerata</taxon>
        <taxon>Arachnida</taxon>
        <taxon>Araneae</taxon>
        <taxon>Araneomorphae</taxon>
        <taxon>Entelegynae</taxon>
        <taxon>Araneoidea</taxon>
        <taxon>Nephilidae</taxon>
        <taxon>Trichonephila</taxon>
    </lineage>
</organism>
<dbReference type="OrthoDB" id="10594807at2759"/>
<accession>A0A8X6L8E8</accession>
<feature type="compositionally biased region" description="Basic and acidic residues" evidence="1">
    <location>
        <begin position="1"/>
        <end position="11"/>
    </location>
</feature>
<dbReference type="Proteomes" id="UP000887116">
    <property type="component" value="Unassembled WGS sequence"/>
</dbReference>
<dbReference type="AlphaFoldDB" id="A0A8X6L8E8"/>
<keyword evidence="3" id="KW-1185">Reference proteome</keyword>
<evidence type="ECO:0000313" key="2">
    <source>
        <dbReference type="EMBL" id="GFR01526.1"/>
    </source>
</evidence>
<feature type="region of interest" description="Disordered" evidence="1">
    <location>
        <begin position="1"/>
        <end position="27"/>
    </location>
</feature>
<evidence type="ECO:0000313" key="3">
    <source>
        <dbReference type="Proteomes" id="UP000887116"/>
    </source>
</evidence>
<evidence type="ECO:0000256" key="1">
    <source>
        <dbReference type="SAM" id="MobiDB-lite"/>
    </source>
</evidence>
<gene>
    <name evidence="2" type="ORF">TNCT_225591</name>
</gene>
<reference evidence="2" key="1">
    <citation type="submission" date="2020-07" db="EMBL/GenBank/DDBJ databases">
        <title>Multicomponent nature underlies the extraordinary mechanical properties of spider dragline silk.</title>
        <authorList>
            <person name="Kono N."/>
            <person name="Nakamura H."/>
            <person name="Mori M."/>
            <person name="Yoshida Y."/>
            <person name="Ohtoshi R."/>
            <person name="Malay A.D."/>
            <person name="Moran D.A.P."/>
            <person name="Tomita M."/>
            <person name="Numata K."/>
            <person name="Arakawa K."/>
        </authorList>
    </citation>
    <scope>NUCLEOTIDE SEQUENCE</scope>
</reference>
<comment type="caution">
    <text evidence="2">The sequence shown here is derived from an EMBL/GenBank/DDBJ whole genome shotgun (WGS) entry which is preliminary data.</text>
</comment>
<proteinExistence type="predicted"/>
<sequence>MSEKIDLERSETQPVLPNVPQVPDAPQTQASRIQMRYHVDGTEPVHVTLQSNSNGELKFFAQDKILSESLKNMTI</sequence>
<protein>
    <submittedName>
        <fullName evidence="2">Uncharacterized protein</fullName>
    </submittedName>
</protein>
<dbReference type="EMBL" id="BMAO01015402">
    <property type="protein sequence ID" value="GFR01526.1"/>
    <property type="molecule type" value="Genomic_DNA"/>
</dbReference>